<keyword evidence="9" id="KW-1185">Reference proteome</keyword>
<keyword evidence="3 6" id="KW-0812">Transmembrane</keyword>
<feature type="transmembrane region" description="Helical" evidence="6">
    <location>
        <begin position="187"/>
        <end position="208"/>
    </location>
</feature>
<dbReference type="PANTHER" id="PTHR11266">
    <property type="entry name" value="PEROXISOMAL MEMBRANE PROTEIN 2, PXMP2 MPV17"/>
    <property type="match status" value="1"/>
</dbReference>
<reference evidence="8 9" key="1">
    <citation type="submission" date="2024-02" db="EMBL/GenBank/DDBJ databases">
        <title>De novo assembly and annotation of 12 fungi associated with fruit tree decline syndrome in Ontario, Canada.</title>
        <authorList>
            <person name="Sulman M."/>
            <person name="Ellouze W."/>
            <person name="Ilyukhin E."/>
        </authorList>
    </citation>
    <scope>NUCLEOTIDE SEQUENCE [LARGE SCALE GENOMIC DNA]</scope>
    <source>
        <strain evidence="8 9">M11/M66-122</strain>
    </source>
</reference>
<dbReference type="Pfam" id="PF04117">
    <property type="entry name" value="Mpv17_PMP22"/>
    <property type="match status" value="1"/>
</dbReference>
<comment type="caution">
    <text evidence="8">The sequence shown here is derived from an EMBL/GenBank/DDBJ whole genome shotgun (WGS) entry which is preliminary data.</text>
</comment>
<accession>A0AAN9UZF9</accession>
<evidence type="ECO:0000256" key="3">
    <source>
        <dbReference type="ARBA" id="ARBA00022692"/>
    </source>
</evidence>
<evidence type="ECO:0000313" key="8">
    <source>
        <dbReference type="EMBL" id="KAK7756192.1"/>
    </source>
</evidence>
<sequence length="235" mass="26012">MPSPMIRATLAATALASTSNVLAQFLLAYRKQEPFAFDPAGFLRFIIVTLLTAPPNYMWQQLLERTFPAYEHKGQMAPMSSESSMSSSSSSSEASMMRDAEKQEMGLADRDGRDGVHMHGGSVEAAGSGGEVEQKPKLNLRNTLTKWFVDCITLGAIFNTIGFFILMGFLKRQSLDMIGHNIRTQTIPIIVAGYKIWPFASIVSFSCIPVEKRIVFLNFVGLIWGIYMSLVATRV</sequence>
<dbReference type="AlphaFoldDB" id="A0AAN9UZF9"/>
<evidence type="ECO:0000256" key="4">
    <source>
        <dbReference type="ARBA" id="ARBA00022989"/>
    </source>
</evidence>
<dbReference type="GO" id="GO:0005778">
    <property type="term" value="C:peroxisomal membrane"/>
    <property type="evidence" value="ECO:0007669"/>
    <property type="project" value="TreeGrafter"/>
</dbReference>
<evidence type="ECO:0000256" key="2">
    <source>
        <dbReference type="ARBA" id="ARBA00006824"/>
    </source>
</evidence>
<dbReference type="EMBL" id="JAKJXP020000008">
    <property type="protein sequence ID" value="KAK7756192.1"/>
    <property type="molecule type" value="Genomic_DNA"/>
</dbReference>
<evidence type="ECO:0000256" key="5">
    <source>
        <dbReference type="ARBA" id="ARBA00023136"/>
    </source>
</evidence>
<comment type="subcellular location">
    <subcellularLocation>
        <location evidence="1">Membrane</location>
        <topology evidence="1">Multi-pass membrane protein</topology>
    </subcellularLocation>
</comment>
<dbReference type="PANTHER" id="PTHR11266:SF80">
    <property type="entry name" value="PEROXISOMAL MEMBRANE PROTEIN 2"/>
    <property type="match status" value="1"/>
</dbReference>
<comment type="similarity">
    <text evidence="2 6">Belongs to the peroxisomal membrane protein PXMP2/4 family.</text>
</comment>
<evidence type="ECO:0000313" key="9">
    <source>
        <dbReference type="Proteomes" id="UP001320420"/>
    </source>
</evidence>
<protein>
    <recommendedName>
        <fullName evidence="10">Mpv17-like protein</fullName>
    </recommendedName>
</protein>
<dbReference type="Proteomes" id="UP001320420">
    <property type="component" value="Unassembled WGS sequence"/>
</dbReference>
<feature type="transmembrane region" description="Helical" evidence="6">
    <location>
        <begin position="147"/>
        <end position="167"/>
    </location>
</feature>
<proteinExistence type="inferred from homology"/>
<feature type="region of interest" description="Disordered" evidence="7">
    <location>
        <begin position="74"/>
        <end position="102"/>
    </location>
</feature>
<evidence type="ECO:0000256" key="1">
    <source>
        <dbReference type="ARBA" id="ARBA00004141"/>
    </source>
</evidence>
<organism evidence="8 9">
    <name type="scientific">Diatrype stigma</name>
    <dbReference type="NCBI Taxonomy" id="117547"/>
    <lineage>
        <taxon>Eukaryota</taxon>
        <taxon>Fungi</taxon>
        <taxon>Dikarya</taxon>
        <taxon>Ascomycota</taxon>
        <taxon>Pezizomycotina</taxon>
        <taxon>Sordariomycetes</taxon>
        <taxon>Xylariomycetidae</taxon>
        <taxon>Xylariales</taxon>
        <taxon>Diatrypaceae</taxon>
        <taxon>Diatrype</taxon>
    </lineage>
</organism>
<dbReference type="InterPro" id="IPR007248">
    <property type="entry name" value="Mpv17_PMP22"/>
</dbReference>
<keyword evidence="5 6" id="KW-0472">Membrane</keyword>
<keyword evidence="4 6" id="KW-1133">Transmembrane helix</keyword>
<feature type="compositionally biased region" description="Low complexity" evidence="7">
    <location>
        <begin position="76"/>
        <end position="95"/>
    </location>
</feature>
<feature type="transmembrane region" description="Helical" evidence="6">
    <location>
        <begin position="215"/>
        <end position="233"/>
    </location>
</feature>
<gene>
    <name evidence="8" type="ORF">SLS62_001785</name>
</gene>
<evidence type="ECO:0008006" key="10">
    <source>
        <dbReference type="Google" id="ProtNLM"/>
    </source>
</evidence>
<evidence type="ECO:0000256" key="7">
    <source>
        <dbReference type="SAM" id="MobiDB-lite"/>
    </source>
</evidence>
<evidence type="ECO:0000256" key="6">
    <source>
        <dbReference type="RuleBase" id="RU363053"/>
    </source>
</evidence>
<name>A0AAN9UZF9_9PEZI</name>